<feature type="transmembrane region" description="Helical" evidence="12">
    <location>
        <begin position="211"/>
        <end position="232"/>
    </location>
</feature>
<feature type="domain" description="ABC transporter" evidence="13">
    <location>
        <begin position="1042"/>
        <end position="1281"/>
    </location>
</feature>
<dbReference type="InterPro" id="IPR003593">
    <property type="entry name" value="AAA+_ATPase"/>
</dbReference>
<dbReference type="Proteomes" id="UP001237642">
    <property type="component" value="Unassembled WGS sequence"/>
</dbReference>
<reference evidence="15" key="2">
    <citation type="submission" date="2023-05" db="EMBL/GenBank/DDBJ databases">
        <authorList>
            <person name="Schelkunov M.I."/>
        </authorList>
    </citation>
    <scope>NUCLEOTIDE SEQUENCE</scope>
    <source>
        <strain evidence="15">Hsosn_3</strain>
        <tissue evidence="15">Leaf</tissue>
    </source>
</reference>
<dbReference type="SUPFAM" id="SSF90123">
    <property type="entry name" value="ABC transporter transmembrane region"/>
    <property type="match status" value="2"/>
</dbReference>
<evidence type="ECO:0000313" key="15">
    <source>
        <dbReference type="EMBL" id="KAK1387388.1"/>
    </source>
</evidence>
<feature type="domain" description="ABC transmembrane type-1" evidence="14">
    <location>
        <begin position="721"/>
        <end position="1007"/>
    </location>
</feature>
<feature type="transmembrane region" description="Helical" evidence="12">
    <location>
        <begin position="761"/>
        <end position="788"/>
    </location>
</feature>
<dbReference type="GO" id="GO:0015421">
    <property type="term" value="F:ABC-type oligopeptide transporter activity"/>
    <property type="evidence" value="ECO:0007669"/>
    <property type="project" value="TreeGrafter"/>
</dbReference>
<dbReference type="GO" id="GO:0005743">
    <property type="term" value="C:mitochondrial inner membrane"/>
    <property type="evidence" value="ECO:0007669"/>
    <property type="project" value="TreeGrafter"/>
</dbReference>
<dbReference type="GO" id="GO:0010328">
    <property type="term" value="F:auxin influx transmembrane transporter activity"/>
    <property type="evidence" value="ECO:0007669"/>
    <property type="project" value="UniProtKB-ARBA"/>
</dbReference>
<sequence length="1285" mass="139807">MDRDFQSGETATTVNNLPVTKETLKLPERSSDMEGSGTSKKKEVAKSVPFHKLFLFADRTDYALMFIGTITAIGSGISFPFITLILGELIDTFGGTIDTTKVVDAVSEVSVKYVYLALGSGIAAFSQVACWNITGERQAAQIRYLYLKAILRQDVAFFDIGTRTGEVVERLSADTVIIQGVLTEKVGKFIQLVSTFLGGFVIAFIKGWLLALVLMSSIPFIVIASGIMTTFLGKLMARGQASYIEAANVVEQTVGSIRTVASFTGERQAISKFDESLDTAYLSGVKEGLAAGLGTGIYMLILYSSYGLAVWFGGRMILHKNYAAGEAINVIIAVLTGSISLGQTSPCLTAFTAGQVAAYKIYKTLNRTPEIDSLNRKGRKLDDIDGDVELRDVYFSYPSRPNELILNGLQLVVPRGTTTALVGYSGSGKSTVISLIERFYDPQAGAVLIDHINLKDFQLRWIRGKIGLVCQEPVLFGLSIKENIAYGKDGATLEEIKAAAELSNASKFIDDLPQGLDTLVGVHGTQMSGGQKQRIAIARAIMKNPKILLLDEATSALDVESERTVQEALDRLMVSRTTLVVAHRLSTVKTADTIAVIYRGNIVERGPPLELLQDPEGAYSQLVRLQQARKAPEQHVATYQDIPDTTTTNSGRQSRQQSCGTISNGLSKTEDGSHSLSGHLGAPCSTIFSDRSAADAPSNKVEKFTLRRLAYLNKPEIPVLAVGFLAAVSNGLILPTFGLLLSIVIKTFYESDHKLQKDSEFWALMFVVFGVTSFFTMPLRTYCFAVAACKLIRRLRLMCFEKVIHMEISWFDKLENSSGAIGARLSADASAVRCIVGDALGYLVQIAATAIAGLVIGFQASWQLSIVLLAMLPLVGLNTYFQTTSFVRFHANTKKLYEDASQFANDAVGSIRTVSSFCAEDKIIQLYRKKSEGPLRVGIRQGFITGAGIGISTLFLYLVYATCFYVGARFLEAGKITVPEIFRVFFGLTMTAVGISQAGILAPDTGKAKNSAASIFALLDQKSTIESKDDYGIIVENMMGDIEFQNVKFVYPTRPDFHVFRDFCLVIPRGQTVALVGESGSGKSTVISLLQRFYDPDSGNITIDGINIQNFKLKWLRQQMGLVSQEPVLFNDSINFNITYGVEGNATDSEILAAAKLANAHNFISTLQQGYDTRVGERGIQLSGGQKQRVAIARAILKNPKILLLDEATSALDSESEKVVQEGLDKIMVERRTTTLVVAHRLSTVRNADLIAVVKNGVVAEKGKHQELINIKDGIYASLVSCSST</sequence>
<dbReference type="Pfam" id="PF00005">
    <property type="entry name" value="ABC_tran"/>
    <property type="match status" value="2"/>
</dbReference>
<dbReference type="PANTHER" id="PTHR43394:SF16">
    <property type="entry name" value="ABC TRANSPORTER B FAMILY MEMBER 4-LIKE ISOFORM X1"/>
    <property type="match status" value="1"/>
</dbReference>
<dbReference type="InterPro" id="IPR027417">
    <property type="entry name" value="P-loop_NTPase"/>
</dbReference>
<evidence type="ECO:0000256" key="7">
    <source>
        <dbReference type="ARBA" id="ARBA00022840"/>
    </source>
</evidence>
<feature type="transmembrane region" description="Helical" evidence="12">
    <location>
        <begin position="864"/>
        <end position="881"/>
    </location>
</feature>
<organism evidence="15 16">
    <name type="scientific">Heracleum sosnowskyi</name>
    <dbReference type="NCBI Taxonomy" id="360622"/>
    <lineage>
        <taxon>Eukaryota</taxon>
        <taxon>Viridiplantae</taxon>
        <taxon>Streptophyta</taxon>
        <taxon>Embryophyta</taxon>
        <taxon>Tracheophyta</taxon>
        <taxon>Spermatophyta</taxon>
        <taxon>Magnoliopsida</taxon>
        <taxon>eudicotyledons</taxon>
        <taxon>Gunneridae</taxon>
        <taxon>Pentapetalae</taxon>
        <taxon>asterids</taxon>
        <taxon>campanulids</taxon>
        <taxon>Apiales</taxon>
        <taxon>Apiaceae</taxon>
        <taxon>Apioideae</taxon>
        <taxon>apioid superclade</taxon>
        <taxon>Tordylieae</taxon>
        <taxon>Tordyliinae</taxon>
        <taxon>Heracleum</taxon>
    </lineage>
</organism>
<dbReference type="CDD" id="cd18577">
    <property type="entry name" value="ABC_6TM_Pgp_ABCB1_D1_like"/>
    <property type="match status" value="1"/>
</dbReference>
<comment type="subcellular location">
    <subcellularLocation>
        <location evidence="1">Cell membrane</location>
        <topology evidence="1">Multi-pass membrane protein</topology>
    </subcellularLocation>
</comment>
<dbReference type="InterPro" id="IPR039421">
    <property type="entry name" value="Type_1_exporter"/>
</dbReference>
<dbReference type="CDD" id="cd18578">
    <property type="entry name" value="ABC_6TM_Pgp_ABCB1_D2_like"/>
    <property type="match status" value="1"/>
</dbReference>
<comment type="similarity">
    <text evidence="2">Belongs to the ABC transporter superfamily. ABCB family. Multidrug resistance exporter (TC 3.A.1.201) subfamily.</text>
</comment>
<keyword evidence="9 12" id="KW-0472">Membrane</keyword>
<feature type="compositionally biased region" description="Polar residues" evidence="11">
    <location>
        <begin position="643"/>
        <end position="667"/>
    </location>
</feature>
<name>A0AAD8IMG7_9APIA</name>
<dbReference type="SMART" id="SM00382">
    <property type="entry name" value="AAA"/>
    <property type="match status" value="2"/>
</dbReference>
<evidence type="ECO:0000259" key="13">
    <source>
        <dbReference type="PROSITE" id="PS50893"/>
    </source>
</evidence>
<dbReference type="SUPFAM" id="SSF52540">
    <property type="entry name" value="P-loop containing nucleoside triphosphate hydrolases"/>
    <property type="match status" value="2"/>
</dbReference>
<evidence type="ECO:0000256" key="5">
    <source>
        <dbReference type="ARBA" id="ARBA00022737"/>
    </source>
</evidence>
<accession>A0AAD8IMG7</accession>
<protein>
    <submittedName>
        <fullName evidence="15">Multidrug resistant ABC transporter family protein</fullName>
    </submittedName>
</protein>
<feature type="transmembrane region" description="Helical" evidence="12">
    <location>
        <begin position="717"/>
        <end position="741"/>
    </location>
</feature>
<feature type="domain" description="ABC transporter" evidence="13">
    <location>
        <begin position="388"/>
        <end position="624"/>
    </location>
</feature>
<gene>
    <name evidence="15" type="ORF">POM88_015566</name>
</gene>
<dbReference type="Gene3D" id="3.40.50.300">
    <property type="entry name" value="P-loop containing nucleotide triphosphate hydrolases"/>
    <property type="match status" value="2"/>
</dbReference>
<dbReference type="PANTHER" id="PTHR43394">
    <property type="entry name" value="ATP-DEPENDENT PERMEASE MDL1, MITOCHONDRIAL"/>
    <property type="match status" value="1"/>
</dbReference>
<keyword evidence="16" id="KW-1185">Reference proteome</keyword>
<evidence type="ECO:0000256" key="3">
    <source>
        <dbReference type="ARBA" id="ARBA00022448"/>
    </source>
</evidence>
<keyword evidence="4 12" id="KW-0812">Transmembrane</keyword>
<dbReference type="FunFam" id="1.20.1560.10:FF:000009">
    <property type="entry name" value="ABC transporter B family member 1"/>
    <property type="match status" value="1"/>
</dbReference>
<feature type="transmembrane region" description="Helical" evidence="12">
    <location>
        <begin position="839"/>
        <end position="858"/>
    </location>
</feature>
<dbReference type="InterPro" id="IPR011527">
    <property type="entry name" value="ABC1_TM_dom"/>
</dbReference>
<evidence type="ECO:0000256" key="10">
    <source>
        <dbReference type="ARBA" id="ARBA00023180"/>
    </source>
</evidence>
<dbReference type="GO" id="GO:0005524">
    <property type="term" value="F:ATP binding"/>
    <property type="evidence" value="ECO:0007669"/>
    <property type="project" value="UniProtKB-KW"/>
</dbReference>
<dbReference type="GO" id="GO:0090374">
    <property type="term" value="P:oligopeptide export from mitochondrion"/>
    <property type="evidence" value="ECO:0007669"/>
    <property type="project" value="TreeGrafter"/>
</dbReference>
<feature type="compositionally biased region" description="Polar residues" evidence="11">
    <location>
        <begin position="7"/>
        <end position="18"/>
    </location>
</feature>
<dbReference type="Pfam" id="PF00664">
    <property type="entry name" value="ABC_membrane"/>
    <property type="match status" value="2"/>
</dbReference>
<dbReference type="GO" id="GO:0005886">
    <property type="term" value="C:plasma membrane"/>
    <property type="evidence" value="ECO:0007669"/>
    <property type="project" value="UniProtKB-SubCell"/>
</dbReference>
<keyword evidence="5" id="KW-0677">Repeat</keyword>
<dbReference type="GO" id="GO:0016887">
    <property type="term" value="F:ATP hydrolysis activity"/>
    <property type="evidence" value="ECO:0007669"/>
    <property type="project" value="InterPro"/>
</dbReference>
<feature type="transmembrane region" description="Helical" evidence="12">
    <location>
        <begin position="113"/>
        <end position="134"/>
    </location>
</feature>
<feature type="region of interest" description="Disordered" evidence="11">
    <location>
        <begin position="1"/>
        <end position="40"/>
    </location>
</feature>
<keyword evidence="7" id="KW-0067">ATP-binding</keyword>
<dbReference type="CDD" id="cd03249">
    <property type="entry name" value="ABC_MTABC3_MDL1_MDL2"/>
    <property type="match status" value="2"/>
</dbReference>
<keyword evidence="3" id="KW-0813">Transport</keyword>
<evidence type="ECO:0000313" key="16">
    <source>
        <dbReference type="Proteomes" id="UP001237642"/>
    </source>
</evidence>
<evidence type="ECO:0000256" key="2">
    <source>
        <dbReference type="ARBA" id="ARBA00007577"/>
    </source>
</evidence>
<dbReference type="InterPro" id="IPR003439">
    <property type="entry name" value="ABC_transporter-like_ATP-bd"/>
</dbReference>
<evidence type="ECO:0000256" key="6">
    <source>
        <dbReference type="ARBA" id="ARBA00022741"/>
    </source>
</evidence>
<reference evidence="15" key="1">
    <citation type="submission" date="2023-02" db="EMBL/GenBank/DDBJ databases">
        <title>Genome of toxic invasive species Heracleum sosnowskyi carries increased number of genes despite the absence of recent whole-genome duplications.</title>
        <authorList>
            <person name="Schelkunov M."/>
            <person name="Shtratnikova V."/>
            <person name="Makarenko M."/>
            <person name="Klepikova A."/>
            <person name="Omelchenko D."/>
            <person name="Novikova G."/>
            <person name="Obukhova E."/>
            <person name="Bogdanov V."/>
            <person name="Penin A."/>
            <person name="Logacheva M."/>
        </authorList>
    </citation>
    <scope>NUCLEOTIDE SEQUENCE</scope>
    <source>
        <strain evidence="15">Hsosn_3</strain>
        <tissue evidence="15">Leaf</tissue>
    </source>
</reference>
<comment type="caution">
    <text evidence="15">The sequence shown here is derived from an EMBL/GenBank/DDBJ whole genome shotgun (WGS) entry which is preliminary data.</text>
</comment>
<evidence type="ECO:0000256" key="12">
    <source>
        <dbReference type="SAM" id="Phobius"/>
    </source>
</evidence>
<feature type="domain" description="ABC transmembrane type-1" evidence="14">
    <location>
        <begin position="66"/>
        <end position="353"/>
    </location>
</feature>
<dbReference type="Gene3D" id="1.20.1560.10">
    <property type="entry name" value="ABC transporter type 1, transmembrane domain"/>
    <property type="match status" value="1"/>
</dbReference>
<keyword evidence="10" id="KW-0325">Glycoprotein</keyword>
<proteinExistence type="inferred from homology"/>
<feature type="transmembrane region" description="Helical" evidence="12">
    <location>
        <begin position="62"/>
        <end position="86"/>
    </location>
</feature>
<evidence type="ECO:0000256" key="11">
    <source>
        <dbReference type="SAM" id="MobiDB-lite"/>
    </source>
</evidence>
<evidence type="ECO:0000256" key="4">
    <source>
        <dbReference type="ARBA" id="ARBA00022692"/>
    </source>
</evidence>
<feature type="region of interest" description="Disordered" evidence="11">
    <location>
        <begin position="633"/>
        <end position="677"/>
    </location>
</feature>
<feature type="transmembrane region" description="Helical" evidence="12">
    <location>
        <begin position="937"/>
        <end position="961"/>
    </location>
</feature>
<dbReference type="GO" id="GO:0010329">
    <property type="term" value="F:auxin efflux transmembrane transporter activity"/>
    <property type="evidence" value="ECO:0007669"/>
    <property type="project" value="UniProtKB-ARBA"/>
</dbReference>
<dbReference type="PROSITE" id="PS00211">
    <property type="entry name" value="ABC_TRANSPORTER_1"/>
    <property type="match status" value="2"/>
</dbReference>
<dbReference type="InterPro" id="IPR017871">
    <property type="entry name" value="ABC_transporter-like_CS"/>
</dbReference>
<keyword evidence="6" id="KW-0547">Nucleotide-binding</keyword>
<evidence type="ECO:0000256" key="1">
    <source>
        <dbReference type="ARBA" id="ARBA00004651"/>
    </source>
</evidence>
<evidence type="ECO:0000256" key="9">
    <source>
        <dbReference type="ARBA" id="ARBA00023136"/>
    </source>
</evidence>
<dbReference type="PROSITE" id="PS50893">
    <property type="entry name" value="ABC_TRANSPORTER_2"/>
    <property type="match status" value="2"/>
</dbReference>
<dbReference type="InterPro" id="IPR036640">
    <property type="entry name" value="ABC1_TM_sf"/>
</dbReference>
<keyword evidence="8 12" id="KW-1133">Transmembrane helix</keyword>
<evidence type="ECO:0000259" key="14">
    <source>
        <dbReference type="PROSITE" id="PS50929"/>
    </source>
</evidence>
<evidence type="ECO:0000256" key="8">
    <source>
        <dbReference type="ARBA" id="ARBA00022989"/>
    </source>
</evidence>
<dbReference type="FunFam" id="3.40.50.300:FF:000066">
    <property type="entry name" value="ABC transporter B family member 1"/>
    <property type="match status" value="2"/>
</dbReference>
<feature type="compositionally biased region" description="Basic and acidic residues" evidence="11">
    <location>
        <begin position="22"/>
        <end position="32"/>
    </location>
</feature>
<dbReference type="EMBL" id="JAUIZM010000004">
    <property type="protein sequence ID" value="KAK1387388.1"/>
    <property type="molecule type" value="Genomic_DNA"/>
</dbReference>
<dbReference type="PROSITE" id="PS50929">
    <property type="entry name" value="ABC_TM1F"/>
    <property type="match status" value="2"/>
</dbReference>